<dbReference type="Proteomes" id="UP000183974">
    <property type="component" value="Unassembled WGS sequence"/>
</dbReference>
<keyword evidence="4" id="KW-1185">Reference proteome</keyword>
<dbReference type="InterPro" id="IPR050902">
    <property type="entry name" value="ABC_Transporter_SBP"/>
</dbReference>
<feature type="domain" description="Fe/B12 periplasmic-binding" evidence="2">
    <location>
        <begin position="70"/>
        <end position="326"/>
    </location>
</feature>
<dbReference type="PANTHER" id="PTHR30535">
    <property type="entry name" value="VITAMIN B12-BINDING PROTEIN"/>
    <property type="match status" value="1"/>
</dbReference>
<dbReference type="Gene3D" id="3.40.50.1980">
    <property type="entry name" value="Nitrogenase molybdenum iron protein domain"/>
    <property type="match status" value="2"/>
</dbReference>
<reference evidence="3 4" key="1">
    <citation type="submission" date="2016-11" db="EMBL/GenBank/DDBJ databases">
        <authorList>
            <person name="Jaros S."/>
            <person name="Januszkiewicz K."/>
            <person name="Wedrychowicz H."/>
        </authorList>
    </citation>
    <scope>NUCLEOTIDE SEQUENCE [LARGE SCALE GENOMIC DNA]</scope>
    <source>
        <strain evidence="3 4">DSM 29589</strain>
    </source>
</reference>
<evidence type="ECO:0000313" key="4">
    <source>
        <dbReference type="Proteomes" id="UP000183974"/>
    </source>
</evidence>
<evidence type="ECO:0000256" key="1">
    <source>
        <dbReference type="SAM" id="SignalP"/>
    </source>
</evidence>
<dbReference type="EMBL" id="FRBR01000002">
    <property type="protein sequence ID" value="SHL38271.1"/>
    <property type="molecule type" value="Genomic_DNA"/>
</dbReference>
<dbReference type="SUPFAM" id="SSF53807">
    <property type="entry name" value="Helical backbone' metal receptor"/>
    <property type="match status" value="1"/>
</dbReference>
<feature type="signal peptide" evidence="1">
    <location>
        <begin position="1"/>
        <end position="42"/>
    </location>
</feature>
<gene>
    <name evidence="3" type="ORF">SAMN05444398_102193</name>
</gene>
<sequence>MLCPAFCWRGVFWKGSGMRSLVQSVIARIVVCAALAVAPAHAEIVDISDAPAHPRVSAGAAEAGAEGPRDIVLLGADLVEIAVALDATDRILARPRVLGLSGIEDIPHVFRERPGVEGIAAMRPAVVIASNVRFDQLRDSLEQVGIETALIDRTLPATEKVKRLARRLGVEARGARLIGAIEADYAGIRPVSRDGAPLRILHASKMGAGGSFSVGGDGTAVQNLIERVGGLNPAAEIGKDRYRSVTPEGVLMMRPDVVLLSASEVETFGDLDGFWQNYPGIALTPAGRDRNIIVMRDMHVRSDAASSGIATRALSEALAGMFGAPE</sequence>
<accession>A0A1M7A6F5</accession>
<dbReference type="PANTHER" id="PTHR30535:SF4">
    <property type="entry name" value="HEMIN-BINDING PERIPLASMIC PROTEIN HMUT"/>
    <property type="match status" value="1"/>
</dbReference>
<evidence type="ECO:0000313" key="3">
    <source>
        <dbReference type="EMBL" id="SHL38271.1"/>
    </source>
</evidence>
<proteinExistence type="predicted"/>
<dbReference type="Pfam" id="PF01497">
    <property type="entry name" value="Peripla_BP_2"/>
    <property type="match status" value="1"/>
</dbReference>
<feature type="chain" id="PRO_5013337036" evidence="1">
    <location>
        <begin position="43"/>
        <end position="326"/>
    </location>
</feature>
<dbReference type="InterPro" id="IPR002491">
    <property type="entry name" value="ABC_transptr_periplasmic_BD"/>
</dbReference>
<organism evidence="3 4">
    <name type="scientific">Roseovarius pacificus</name>
    <dbReference type="NCBI Taxonomy" id="337701"/>
    <lineage>
        <taxon>Bacteria</taxon>
        <taxon>Pseudomonadati</taxon>
        <taxon>Pseudomonadota</taxon>
        <taxon>Alphaproteobacteria</taxon>
        <taxon>Rhodobacterales</taxon>
        <taxon>Roseobacteraceae</taxon>
        <taxon>Roseovarius</taxon>
    </lineage>
</organism>
<dbReference type="AlphaFoldDB" id="A0A1M7A6F5"/>
<dbReference type="PROSITE" id="PS50983">
    <property type="entry name" value="FE_B12_PBP"/>
    <property type="match status" value="1"/>
</dbReference>
<keyword evidence="1" id="KW-0732">Signal</keyword>
<dbReference type="STRING" id="337701.SAMN05444398_102193"/>
<evidence type="ECO:0000259" key="2">
    <source>
        <dbReference type="PROSITE" id="PS50983"/>
    </source>
</evidence>
<name>A0A1M7A6F5_9RHOB</name>
<protein>
    <submittedName>
        <fullName evidence="3">ABC-type hemin transport system, substrate-binding protein</fullName>
    </submittedName>
</protein>